<protein>
    <submittedName>
        <fullName evidence="1">Uncharacterized protein</fullName>
    </submittedName>
</protein>
<sequence length="101" mass="11710">MPIFSKKLEYWGVNGNCSKNRSAFPSMAVSLIGQLRSFGNFWLPLQLFSSLHCRSCGDSLRKLSPVRLRLSYYRCACYVFLGHWPRFQCVTALSYWLVFAE</sequence>
<proteinExistence type="predicted"/>
<evidence type="ECO:0000313" key="2">
    <source>
        <dbReference type="Proteomes" id="UP001472677"/>
    </source>
</evidence>
<accession>A0ABR2EAS5</accession>
<gene>
    <name evidence="1" type="ORF">V6N12_030856</name>
</gene>
<evidence type="ECO:0000313" key="1">
    <source>
        <dbReference type="EMBL" id="KAK8553875.1"/>
    </source>
</evidence>
<keyword evidence="2" id="KW-1185">Reference proteome</keyword>
<comment type="caution">
    <text evidence="1">The sequence shown here is derived from an EMBL/GenBank/DDBJ whole genome shotgun (WGS) entry which is preliminary data.</text>
</comment>
<name>A0ABR2EAS5_9ROSI</name>
<dbReference type="Proteomes" id="UP001472677">
    <property type="component" value="Unassembled WGS sequence"/>
</dbReference>
<reference evidence="1 2" key="1">
    <citation type="journal article" date="2024" name="G3 (Bethesda)">
        <title>Genome assembly of Hibiscus sabdariffa L. provides insights into metabolisms of medicinal natural products.</title>
        <authorList>
            <person name="Kim T."/>
        </authorList>
    </citation>
    <scope>NUCLEOTIDE SEQUENCE [LARGE SCALE GENOMIC DNA]</scope>
    <source>
        <strain evidence="1">TK-2024</strain>
        <tissue evidence="1">Old leaves</tissue>
    </source>
</reference>
<organism evidence="1 2">
    <name type="scientific">Hibiscus sabdariffa</name>
    <name type="common">roselle</name>
    <dbReference type="NCBI Taxonomy" id="183260"/>
    <lineage>
        <taxon>Eukaryota</taxon>
        <taxon>Viridiplantae</taxon>
        <taxon>Streptophyta</taxon>
        <taxon>Embryophyta</taxon>
        <taxon>Tracheophyta</taxon>
        <taxon>Spermatophyta</taxon>
        <taxon>Magnoliopsida</taxon>
        <taxon>eudicotyledons</taxon>
        <taxon>Gunneridae</taxon>
        <taxon>Pentapetalae</taxon>
        <taxon>rosids</taxon>
        <taxon>malvids</taxon>
        <taxon>Malvales</taxon>
        <taxon>Malvaceae</taxon>
        <taxon>Malvoideae</taxon>
        <taxon>Hibiscus</taxon>
    </lineage>
</organism>
<dbReference type="EMBL" id="JBBPBM010000019">
    <property type="protein sequence ID" value="KAK8553875.1"/>
    <property type="molecule type" value="Genomic_DNA"/>
</dbReference>